<reference evidence="3" key="3">
    <citation type="submission" date="2015-06" db="UniProtKB">
        <authorList>
            <consortium name="EnsemblProtists"/>
        </authorList>
    </citation>
    <scope>IDENTIFICATION</scope>
</reference>
<feature type="compositionally biased region" description="Basic residues" evidence="1">
    <location>
        <begin position="11"/>
        <end position="42"/>
    </location>
</feature>
<name>L1IT14_GUITC</name>
<feature type="region of interest" description="Disordered" evidence="1">
    <location>
        <begin position="206"/>
        <end position="227"/>
    </location>
</feature>
<dbReference type="KEGG" id="gtt:GUITHDRAFT_114860"/>
<organism evidence="2">
    <name type="scientific">Guillardia theta (strain CCMP2712)</name>
    <name type="common">Cryptophyte</name>
    <dbReference type="NCBI Taxonomy" id="905079"/>
    <lineage>
        <taxon>Eukaryota</taxon>
        <taxon>Cryptophyceae</taxon>
        <taxon>Pyrenomonadales</taxon>
        <taxon>Geminigeraceae</taxon>
        <taxon>Guillardia</taxon>
    </lineage>
</organism>
<proteinExistence type="predicted"/>
<feature type="region of interest" description="Disordered" evidence="1">
    <location>
        <begin position="463"/>
        <end position="496"/>
    </location>
</feature>
<dbReference type="RefSeq" id="XP_005825960.1">
    <property type="nucleotide sequence ID" value="XM_005825903.1"/>
</dbReference>
<reference evidence="4" key="2">
    <citation type="submission" date="2012-11" db="EMBL/GenBank/DDBJ databases">
        <authorList>
            <person name="Kuo A."/>
            <person name="Curtis B.A."/>
            <person name="Tanifuji G."/>
            <person name="Burki F."/>
            <person name="Gruber A."/>
            <person name="Irimia M."/>
            <person name="Maruyama S."/>
            <person name="Arias M.C."/>
            <person name="Ball S.G."/>
            <person name="Gile G.H."/>
            <person name="Hirakawa Y."/>
            <person name="Hopkins J.F."/>
            <person name="Rensing S.A."/>
            <person name="Schmutz J."/>
            <person name="Symeonidi A."/>
            <person name="Elias M."/>
            <person name="Eveleigh R.J."/>
            <person name="Herman E.K."/>
            <person name="Klute M.J."/>
            <person name="Nakayama T."/>
            <person name="Obornik M."/>
            <person name="Reyes-Prieto A."/>
            <person name="Armbrust E.V."/>
            <person name="Aves S.J."/>
            <person name="Beiko R.G."/>
            <person name="Coutinho P."/>
            <person name="Dacks J.B."/>
            <person name="Durnford D.G."/>
            <person name="Fast N.M."/>
            <person name="Green B.R."/>
            <person name="Grisdale C."/>
            <person name="Hempe F."/>
            <person name="Henrissat B."/>
            <person name="Hoppner M.P."/>
            <person name="Ishida K.-I."/>
            <person name="Kim E."/>
            <person name="Koreny L."/>
            <person name="Kroth P.G."/>
            <person name="Liu Y."/>
            <person name="Malik S.-B."/>
            <person name="Maier U.G."/>
            <person name="McRose D."/>
            <person name="Mock T."/>
            <person name="Neilson J.A."/>
            <person name="Onodera N.T."/>
            <person name="Poole A.M."/>
            <person name="Pritham E.J."/>
            <person name="Richards T.A."/>
            <person name="Rocap G."/>
            <person name="Roy S.W."/>
            <person name="Sarai C."/>
            <person name="Schaack S."/>
            <person name="Shirato S."/>
            <person name="Slamovits C.H."/>
            <person name="Spencer D.F."/>
            <person name="Suzuki S."/>
            <person name="Worden A.Z."/>
            <person name="Zauner S."/>
            <person name="Barry K."/>
            <person name="Bell C."/>
            <person name="Bharti A.K."/>
            <person name="Crow J.A."/>
            <person name="Grimwood J."/>
            <person name="Kramer R."/>
            <person name="Lindquist E."/>
            <person name="Lucas S."/>
            <person name="Salamov A."/>
            <person name="McFadden G.I."/>
            <person name="Lane C.E."/>
            <person name="Keeling P.J."/>
            <person name="Gray M.W."/>
            <person name="Grigoriev I.V."/>
            <person name="Archibald J.M."/>
        </authorList>
    </citation>
    <scope>NUCLEOTIDE SEQUENCE</scope>
    <source>
        <strain evidence="4">CCMP2712</strain>
    </source>
</reference>
<evidence type="ECO:0000256" key="1">
    <source>
        <dbReference type="SAM" id="MobiDB-lite"/>
    </source>
</evidence>
<evidence type="ECO:0000313" key="2">
    <source>
        <dbReference type="EMBL" id="EKX38980.1"/>
    </source>
</evidence>
<accession>L1IT14</accession>
<reference evidence="2 4" key="1">
    <citation type="journal article" date="2012" name="Nature">
        <title>Algal genomes reveal evolutionary mosaicism and the fate of nucleomorphs.</title>
        <authorList>
            <consortium name="DOE Joint Genome Institute"/>
            <person name="Curtis B.A."/>
            <person name="Tanifuji G."/>
            <person name="Burki F."/>
            <person name="Gruber A."/>
            <person name="Irimia M."/>
            <person name="Maruyama S."/>
            <person name="Arias M.C."/>
            <person name="Ball S.G."/>
            <person name="Gile G.H."/>
            <person name="Hirakawa Y."/>
            <person name="Hopkins J.F."/>
            <person name="Kuo A."/>
            <person name="Rensing S.A."/>
            <person name="Schmutz J."/>
            <person name="Symeonidi A."/>
            <person name="Elias M."/>
            <person name="Eveleigh R.J."/>
            <person name="Herman E.K."/>
            <person name="Klute M.J."/>
            <person name="Nakayama T."/>
            <person name="Obornik M."/>
            <person name="Reyes-Prieto A."/>
            <person name="Armbrust E.V."/>
            <person name="Aves S.J."/>
            <person name="Beiko R.G."/>
            <person name="Coutinho P."/>
            <person name="Dacks J.B."/>
            <person name="Durnford D.G."/>
            <person name="Fast N.M."/>
            <person name="Green B.R."/>
            <person name="Grisdale C.J."/>
            <person name="Hempel F."/>
            <person name="Henrissat B."/>
            <person name="Hoppner M.P."/>
            <person name="Ishida K."/>
            <person name="Kim E."/>
            <person name="Koreny L."/>
            <person name="Kroth P.G."/>
            <person name="Liu Y."/>
            <person name="Malik S.B."/>
            <person name="Maier U.G."/>
            <person name="McRose D."/>
            <person name="Mock T."/>
            <person name="Neilson J.A."/>
            <person name="Onodera N.T."/>
            <person name="Poole A.M."/>
            <person name="Pritham E.J."/>
            <person name="Richards T.A."/>
            <person name="Rocap G."/>
            <person name="Roy S.W."/>
            <person name="Sarai C."/>
            <person name="Schaack S."/>
            <person name="Shirato S."/>
            <person name="Slamovits C.H."/>
            <person name="Spencer D.F."/>
            <person name="Suzuki S."/>
            <person name="Worden A.Z."/>
            <person name="Zauner S."/>
            <person name="Barry K."/>
            <person name="Bell C."/>
            <person name="Bharti A.K."/>
            <person name="Crow J.A."/>
            <person name="Grimwood J."/>
            <person name="Kramer R."/>
            <person name="Lindquist E."/>
            <person name="Lucas S."/>
            <person name="Salamov A."/>
            <person name="McFadden G.I."/>
            <person name="Lane C.E."/>
            <person name="Keeling P.J."/>
            <person name="Gray M.W."/>
            <person name="Grigoriev I.V."/>
            <person name="Archibald J.M."/>
        </authorList>
    </citation>
    <scope>NUCLEOTIDE SEQUENCE</scope>
    <source>
        <strain evidence="2 4">CCMP2712</strain>
    </source>
</reference>
<dbReference type="Proteomes" id="UP000011087">
    <property type="component" value="Unassembled WGS sequence"/>
</dbReference>
<dbReference type="PaxDb" id="55529-EKX38980"/>
<dbReference type="EMBL" id="JH993043">
    <property type="protein sequence ID" value="EKX38980.1"/>
    <property type="molecule type" value="Genomic_DNA"/>
</dbReference>
<dbReference type="HOGENOM" id="CLU_550380_0_0_1"/>
<feature type="region of interest" description="Disordered" evidence="1">
    <location>
        <begin position="1"/>
        <end position="44"/>
    </location>
</feature>
<evidence type="ECO:0000313" key="3">
    <source>
        <dbReference type="EnsemblProtists" id="EKX38980"/>
    </source>
</evidence>
<gene>
    <name evidence="2" type="ORF">GUITHDRAFT_114860</name>
</gene>
<dbReference type="AlphaFoldDB" id="L1IT14"/>
<dbReference type="GeneID" id="17295712"/>
<dbReference type="EnsemblProtists" id="EKX38980">
    <property type="protein sequence ID" value="EKX38980"/>
    <property type="gene ID" value="GUITHDRAFT_114860"/>
</dbReference>
<protein>
    <submittedName>
        <fullName evidence="2 3">Uncharacterized protein</fullName>
    </submittedName>
</protein>
<evidence type="ECO:0000313" key="4">
    <source>
        <dbReference type="Proteomes" id="UP000011087"/>
    </source>
</evidence>
<sequence length="496" mass="56833">MTYVKNCWLNPKKKAKKKKKKAKKKKKKAKKKKKKKKKKKISKALEGLPGSFDKSFNLNLRKEERLLERMMLFKVNDNNLERYSLHIHTVEKWKSRPKKSPVEFRVRGITALNIRKCKRRSQDELFDEEERGEPVLPENPEIRKKWQQHLNSKEDIEWLWQAKPAPGVLPKFDKSGDKYKDVLKVLSFAIKQREASQYHEECEKKAETQRRMRGSPQEATVDDDDDDDGELLVLEIPQAVALCMGIEEYRSLPTLPGIQEETLRLLGALRQVPRCLAIGWYQQADNRVNVETFIEANFSAMKSLPPTFALLHFSGHVVVHRSTGELWLAAPSFSANDVESDKERLDHGISLSQLTSWWKTSFPSDSPQVLLIVDGCRSDVSSRPLSSIVHKMPAKWTLCCFRSTGSEGRRSDSAMCRRLVDRINRIVADRQNLQDLVPWMCEENLPEGIEARLLRELPQVVDLTGDDDDVGPAEPRGVQRGGGSSGEPAVKRFRGN</sequence>
<keyword evidence="4" id="KW-1185">Reference proteome</keyword>